<dbReference type="PRINTS" id="PR00258">
    <property type="entry name" value="SPERACTRCPTR"/>
</dbReference>
<dbReference type="SMART" id="SM00202">
    <property type="entry name" value="SR"/>
    <property type="match status" value="1"/>
</dbReference>
<feature type="domain" description="SRCR" evidence="5">
    <location>
        <begin position="47"/>
        <end position="147"/>
    </location>
</feature>
<evidence type="ECO:0000313" key="7">
    <source>
        <dbReference type="Proteomes" id="UP001152320"/>
    </source>
</evidence>
<keyword evidence="6" id="KW-0675">Receptor</keyword>
<dbReference type="PROSITE" id="PS00420">
    <property type="entry name" value="SRCR_1"/>
    <property type="match status" value="1"/>
</dbReference>
<dbReference type="InterPro" id="IPR001190">
    <property type="entry name" value="SRCR"/>
</dbReference>
<dbReference type="SUPFAM" id="SSF56487">
    <property type="entry name" value="SRCR-like"/>
    <property type="match status" value="1"/>
</dbReference>
<dbReference type="FunFam" id="3.10.250.10:FF:000005">
    <property type="entry name" value="Neurotrypsin isoform A"/>
    <property type="match status" value="1"/>
</dbReference>
<proteinExistence type="predicted"/>
<keyword evidence="2 4" id="KW-1015">Disulfide bond</keyword>
<protein>
    <submittedName>
        <fullName evidence="6">Macrophage scavenger receptor types I and II</fullName>
    </submittedName>
</protein>
<dbReference type="GO" id="GO:0016020">
    <property type="term" value="C:membrane"/>
    <property type="evidence" value="ECO:0007669"/>
    <property type="project" value="InterPro"/>
</dbReference>
<gene>
    <name evidence="6" type="ORF">HOLleu_09481</name>
</gene>
<reference evidence="6" key="1">
    <citation type="submission" date="2021-10" db="EMBL/GenBank/DDBJ databases">
        <title>Tropical sea cucumber genome reveals ecological adaptation and Cuvierian tubules defense mechanism.</title>
        <authorList>
            <person name="Chen T."/>
        </authorList>
    </citation>
    <scope>NUCLEOTIDE SEQUENCE</scope>
    <source>
        <strain evidence="6">Nanhai2018</strain>
        <tissue evidence="6">Muscle</tissue>
    </source>
</reference>
<dbReference type="Proteomes" id="UP001152320">
    <property type="component" value="Chromosome 4"/>
</dbReference>
<dbReference type="PROSITE" id="PS50287">
    <property type="entry name" value="SRCR_2"/>
    <property type="match status" value="1"/>
</dbReference>
<keyword evidence="7" id="KW-1185">Reference proteome</keyword>
<evidence type="ECO:0000256" key="2">
    <source>
        <dbReference type="ARBA" id="ARBA00023157"/>
    </source>
</evidence>
<dbReference type="Pfam" id="PF00530">
    <property type="entry name" value="SRCR"/>
    <property type="match status" value="1"/>
</dbReference>
<sequence>MYHLHQVMVYRASGTFLEPQPQSGEGYGRPPKDAKPTVDVAGPIQDLRLVNGVSNSSGRIELLINGQWGTVCEDRWNVTDTNVVCRQLGYLAAVVTYSYAFFGEGSGVIWSTNSQCNGSESSLSECKVQIIEALDCNHSQDVGVLCGSKKSYCERKSYDK</sequence>
<organism evidence="6 7">
    <name type="scientific">Holothuria leucospilota</name>
    <name type="common">Black long sea cucumber</name>
    <name type="synonym">Mertensiothuria leucospilota</name>
    <dbReference type="NCBI Taxonomy" id="206669"/>
    <lineage>
        <taxon>Eukaryota</taxon>
        <taxon>Metazoa</taxon>
        <taxon>Echinodermata</taxon>
        <taxon>Eleutherozoa</taxon>
        <taxon>Echinozoa</taxon>
        <taxon>Holothuroidea</taxon>
        <taxon>Aspidochirotacea</taxon>
        <taxon>Aspidochirotida</taxon>
        <taxon>Holothuriidae</taxon>
        <taxon>Holothuria</taxon>
    </lineage>
</organism>
<dbReference type="PANTHER" id="PTHR48071">
    <property type="entry name" value="SRCR DOMAIN-CONTAINING PROTEIN"/>
    <property type="match status" value="1"/>
</dbReference>
<dbReference type="OrthoDB" id="536948at2759"/>
<dbReference type="InterPro" id="IPR036772">
    <property type="entry name" value="SRCR-like_dom_sf"/>
</dbReference>
<evidence type="ECO:0000256" key="3">
    <source>
        <dbReference type="ARBA" id="ARBA00023180"/>
    </source>
</evidence>
<name>A0A9Q1CDH3_HOLLE</name>
<keyword evidence="3" id="KW-0325">Glycoprotein</keyword>
<feature type="disulfide bond" evidence="4">
    <location>
        <begin position="85"/>
        <end position="146"/>
    </location>
</feature>
<dbReference type="EMBL" id="JAIZAY010000004">
    <property type="protein sequence ID" value="KAJ8042665.1"/>
    <property type="molecule type" value="Genomic_DNA"/>
</dbReference>
<feature type="disulfide bond" evidence="4">
    <location>
        <begin position="116"/>
        <end position="126"/>
    </location>
</feature>
<evidence type="ECO:0000256" key="1">
    <source>
        <dbReference type="ARBA" id="ARBA00022729"/>
    </source>
</evidence>
<feature type="disulfide bond" evidence="4">
    <location>
        <begin position="72"/>
        <end position="136"/>
    </location>
</feature>
<evidence type="ECO:0000313" key="6">
    <source>
        <dbReference type="EMBL" id="KAJ8042665.1"/>
    </source>
</evidence>
<dbReference type="AlphaFoldDB" id="A0A9Q1CDH3"/>
<evidence type="ECO:0000256" key="4">
    <source>
        <dbReference type="PROSITE-ProRule" id="PRU00196"/>
    </source>
</evidence>
<accession>A0A9Q1CDH3</accession>
<evidence type="ECO:0000259" key="5">
    <source>
        <dbReference type="PROSITE" id="PS50287"/>
    </source>
</evidence>
<comment type="caution">
    <text evidence="6">The sequence shown here is derived from an EMBL/GenBank/DDBJ whole genome shotgun (WGS) entry which is preliminary data.</text>
</comment>
<dbReference type="PANTHER" id="PTHR48071:SF28">
    <property type="entry name" value="SRCR DOMAIN-CONTAINING PROTEIN"/>
    <property type="match status" value="1"/>
</dbReference>
<dbReference type="Gene3D" id="3.10.250.10">
    <property type="entry name" value="SRCR-like domain"/>
    <property type="match status" value="1"/>
</dbReference>
<keyword evidence="1" id="KW-0732">Signal</keyword>